<gene>
    <name evidence="1" type="ORF">CCAP1982_LOCUS22859</name>
</gene>
<organism evidence="1 2">
    <name type="scientific">Ceratitis capitata</name>
    <name type="common">Mediterranean fruit fly</name>
    <name type="synonym">Tephritis capitata</name>
    <dbReference type="NCBI Taxonomy" id="7213"/>
    <lineage>
        <taxon>Eukaryota</taxon>
        <taxon>Metazoa</taxon>
        <taxon>Ecdysozoa</taxon>
        <taxon>Arthropoda</taxon>
        <taxon>Hexapoda</taxon>
        <taxon>Insecta</taxon>
        <taxon>Pterygota</taxon>
        <taxon>Neoptera</taxon>
        <taxon>Endopterygota</taxon>
        <taxon>Diptera</taxon>
        <taxon>Brachycera</taxon>
        <taxon>Muscomorpha</taxon>
        <taxon>Tephritoidea</taxon>
        <taxon>Tephritidae</taxon>
        <taxon>Ceratitis</taxon>
        <taxon>Ceratitis</taxon>
    </lineage>
</organism>
<accession>A0A811VG98</accession>
<dbReference type="AlphaFoldDB" id="A0A811VG98"/>
<keyword evidence="2" id="KW-1185">Reference proteome</keyword>
<name>A0A811VG98_CERCA</name>
<dbReference type="Proteomes" id="UP000606786">
    <property type="component" value="Unassembled WGS sequence"/>
</dbReference>
<proteinExistence type="predicted"/>
<dbReference type="EMBL" id="CAJHJT010000056">
    <property type="protein sequence ID" value="CAD7014895.1"/>
    <property type="molecule type" value="Genomic_DNA"/>
</dbReference>
<protein>
    <submittedName>
        <fullName evidence="1">(Mediterranean fruit fly) hypothetical protein</fullName>
    </submittedName>
</protein>
<comment type="caution">
    <text evidence="1">The sequence shown here is derived from an EMBL/GenBank/DDBJ whole genome shotgun (WGS) entry which is preliminary data.</text>
</comment>
<sequence>MNKYLFAKNVQEQKIKAANETHTNRLINDCRQANASRTRRGNNNKLYRRTKRNLLNRLQRCTFDSNVRRIVCNRAVSRCASVPKRATPQPSLCTDIRAHTYIANRIFLYGRDRNINEHCNNMLFIHDNNTAMAGRQKNSPQRIRVRVLYEERSFICCTLDLELEL</sequence>
<evidence type="ECO:0000313" key="2">
    <source>
        <dbReference type="Proteomes" id="UP000606786"/>
    </source>
</evidence>
<evidence type="ECO:0000313" key="1">
    <source>
        <dbReference type="EMBL" id="CAD7014895.1"/>
    </source>
</evidence>
<reference evidence="1" key="1">
    <citation type="submission" date="2020-11" db="EMBL/GenBank/DDBJ databases">
        <authorList>
            <person name="Whitehead M."/>
        </authorList>
    </citation>
    <scope>NUCLEOTIDE SEQUENCE</scope>
    <source>
        <strain evidence="1">EGII</strain>
    </source>
</reference>